<dbReference type="EMBL" id="QVLX01000015">
    <property type="protein sequence ID" value="RGE84517.1"/>
    <property type="molecule type" value="Genomic_DNA"/>
</dbReference>
<dbReference type="GO" id="GO:0009307">
    <property type="term" value="P:DNA restriction-modification system"/>
    <property type="evidence" value="ECO:0007669"/>
    <property type="project" value="UniProtKB-KW"/>
</dbReference>
<dbReference type="GO" id="GO:0005524">
    <property type="term" value="F:ATP binding"/>
    <property type="evidence" value="ECO:0007669"/>
    <property type="project" value="UniProtKB-KW"/>
</dbReference>
<keyword evidence="2" id="KW-0540">Nuclease</keyword>
<dbReference type="Pfam" id="PF04313">
    <property type="entry name" value="HSDR_N"/>
    <property type="match status" value="1"/>
</dbReference>
<keyword evidence="3" id="KW-1185">Reference proteome</keyword>
<dbReference type="RefSeq" id="WP_117493884.1">
    <property type="nucleotide sequence ID" value="NZ_JBKVOA010000002.1"/>
</dbReference>
<evidence type="ECO:0000313" key="3">
    <source>
        <dbReference type="Proteomes" id="UP000261080"/>
    </source>
</evidence>
<name>A0A3E3JYB7_9FIRM</name>
<dbReference type="InterPro" id="IPR017035">
    <property type="entry name" value="UCP035009_HsdR_All3000-type"/>
</dbReference>
<organism evidence="2 3">
    <name type="scientific">Sellimonas intestinalis</name>
    <dbReference type="NCBI Taxonomy" id="1653434"/>
    <lineage>
        <taxon>Bacteria</taxon>
        <taxon>Bacillati</taxon>
        <taxon>Bacillota</taxon>
        <taxon>Clostridia</taxon>
        <taxon>Lachnospirales</taxon>
        <taxon>Lachnospiraceae</taxon>
        <taxon>Sellimonas</taxon>
    </lineage>
</organism>
<evidence type="ECO:0000259" key="1">
    <source>
        <dbReference type="Pfam" id="PF04313"/>
    </source>
</evidence>
<dbReference type="Proteomes" id="UP000261080">
    <property type="component" value="Unassembled WGS sequence"/>
</dbReference>
<dbReference type="AlphaFoldDB" id="A0A3E3JYB7"/>
<feature type="domain" description="Restriction endonuclease type I HsdR N-terminal" evidence="1">
    <location>
        <begin position="62"/>
        <end position="125"/>
    </location>
</feature>
<reference evidence="2 3" key="1">
    <citation type="submission" date="2018-08" db="EMBL/GenBank/DDBJ databases">
        <title>A genome reference for cultivated species of the human gut microbiota.</title>
        <authorList>
            <person name="Zou Y."/>
            <person name="Xue W."/>
            <person name="Luo G."/>
        </authorList>
    </citation>
    <scope>NUCLEOTIDE SEQUENCE [LARGE SCALE GENOMIC DNA]</scope>
    <source>
        <strain evidence="2 3">AF37-2AT</strain>
    </source>
</reference>
<proteinExistence type="predicted"/>
<keyword evidence="2" id="KW-0255">Endonuclease</keyword>
<sequence>MEFIESIKQFSERVETIKDSIFTEEATKMSLIVPLFQILGYDVFNPTEFCPEYTADVGIKKGEKVDYAILENGSPTILIECKSCSEQLDKHSSQLFRYFGTTSAKFGILTNGIIYRFYTDLEESNKMDLVPFLELDILNLKDSSINELKKFCKDNFDKEKIFSTAEELKYSSLIKGILLKEFDTPSEDFVRFILTNIYDGQKNQRIIDKFTPLVKRAFSSFVNEIVNNKISSALTPETEENEAPAETTEISSSKIVTTEDEIEAFYIIRGLLVGVIAVEDIAHRDTESYFGILYKNNNRKPICRLNLDTKNKQLLIPDENKKFERVYIDSLNDIYKYRERLIEVAKRYL</sequence>
<evidence type="ECO:0000313" key="2">
    <source>
        <dbReference type="EMBL" id="RGE84517.1"/>
    </source>
</evidence>
<dbReference type="GO" id="GO:0003677">
    <property type="term" value="F:DNA binding"/>
    <property type="evidence" value="ECO:0007669"/>
    <property type="project" value="UniProtKB-KW"/>
</dbReference>
<comment type="caution">
    <text evidence="2">The sequence shown here is derived from an EMBL/GenBank/DDBJ whole genome shotgun (WGS) entry which is preliminary data.</text>
</comment>
<protein>
    <submittedName>
        <fullName evidence="2">Endonuclease</fullName>
    </submittedName>
</protein>
<dbReference type="GO" id="GO:0009035">
    <property type="term" value="F:type I site-specific deoxyribonuclease activity"/>
    <property type="evidence" value="ECO:0007669"/>
    <property type="project" value="UniProtKB-EC"/>
</dbReference>
<dbReference type="InterPro" id="IPR007409">
    <property type="entry name" value="Restrct_endonuc_type1_HsdR_N"/>
</dbReference>
<accession>A0A3E3JYB7</accession>
<keyword evidence="2" id="KW-0378">Hydrolase</keyword>
<dbReference type="OrthoDB" id="9148007at2"/>
<gene>
    <name evidence="2" type="ORF">DW016_15295</name>
</gene>
<dbReference type="PIRSF" id="PIRSF035009">
    <property type="entry name" value="UCP035009_HSDR_N"/>
    <property type="match status" value="1"/>
</dbReference>